<evidence type="ECO:0000313" key="3">
    <source>
        <dbReference type="Proteomes" id="UP000236621"/>
    </source>
</evidence>
<evidence type="ECO:0000313" key="2">
    <source>
        <dbReference type="EMBL" id="PNY28482.1"/>
    </source>
</evidence>
<proteinExistence type="predicted"/>
<evidence type="ECO:0000256" key="1">
    <source>
        <dbReference type="SAM" id="MobiDB-lite"/>
    </source>
</evidence>
<feature type="non-terminal residue" evidence="2">
    <location>
        <position position="211"/>
    </location>
</feature>
<accession>A0A2K3QLR9</accession>
<protein>
    <submittedName>
        <fullName evidence="2">Uncharacterized protein</fullName>
    </submittedName>
</protein>
<dbReference type="AlphaFoldDB" id="A0A2K3QLR9"/>
<organism evidence="2 3">
    <name type="scientific">Tolypocladium capitatum</name>
    <dbReference type="NCBI Taxonomy" id="45235"/>
    <lineage>
        <taxon>Eukaryota</taxon>
        <taxon>Fungi</taxon>
        <taxon>Dikarya</taxon>
        <taxon>Ascomycota</taxon>
        <taxon>Pezizomycotina</taxon>
        <taxon>Sordariomycetes</taxon>
        <taxon>Hypocreomycetidae</taxon>
        <taxon>Hypocreales</taxon>
        <taxon>Ophiocordycipitaceae</taxon>
        <taxon>Tolypocladium</taxon>
    </lineage>
</organism>
<reference evidence="2 3" key="1">
    <citation type="submission" date="2017-08" db="EMBL/GenBank/DDBJ databases">
        <title>Harnessing the power of phylogenomics to disentangle the directionality and signatures of interkingdom host jumping in the parasitic fungal genus Tolypocladium.</title>
        <authorList>
            <person name="Quandt C.A."/>
            <person name="Patterson W."/>
            <person name="Spatafora J.W."/>
        </authorList>
    </citation>
    <scope>NUCLEOTIDE SEQUENCE [LARGE SCALE GENOMIC DNA]</scope>
    <source>
        <strain evidence="2 3">CBS 113982</strain>
    </source>
</reference>
<sequence>MARQAMSIEYRGSEVTSLGQSHSSMAAATGVSQRRTMQSEQTETVLLRSAVLLCPALDNKVLARLPRRRRQRIPLLGLGLDLLLDPSGPFVVSHARLPVQHFPQVLQADRVRAHGLVRLVADRAQGLDAGGVDALDGAHELQLVLEGGDHGSLLVGGGGLREGGKAQEVVQLGGRDGLLLGRGRRGPAEGADGPGWLGEHVVGGGFGGEGG</sequence>
<dbReference type="Proteomes" id="UP000236621">
    <property type="component" value="Unassembled WGS sequence"/>
</dbReference>
<gene>
    <name evidence="2" type="ORF">TCAP_01573</name>
</gene>
<feature type="region of interest" description="Disordered" evidence="1">
    <location>
        <begin position="16"/>
        <end position="35"/>
    </location>
</feature>
<name>A0A2K3QLR9_9HYPO</name>
<keyword evidence="3" id="KW-1185">Reference proteome</keyword>
<comment type="caution">
    <text evidence="2">The sequence shown here is derived from an EMBL/GenBank/DDBJ whole genome shotgun (WGS) entry which is preliminary data.</text>
</comment>
<dbReference type="EMBL" id="NRSZ01000250">
    <property type="protein sequence ID" value="PNY28482.1"/>
    <property type="molecule type" value="Genomic_DNA"/>
</dbReference>